<dbReference type="AlphaFoldDB" id="A0A4Q6XVN9"/>
<dbReference type="EMBL" id="SGIS01000019">
    <property type="protein sequence ID" value="RZF64001.1"/>
    <property type="molecule type" value="Genomic_DNA"/>
</dbReference>
<keyword evidence="2" id="KW-1185">Reference proteome</keyword>
<organism evidence="1 2">
    <name type="scientific">Sphingomonas populi</name>
    <dbReference type="NCBI Taxonomy" id="2484750"/>
    <lineage>
        <taxon>Bacteria</taxon>
        <taxon>Pseudomonadati</taxon>
        <taxon>Pseudomonadota</taxon>
        <taxon>Alphaproteobacteria</taxon>
        <taxon>Sphingomonadales</taxon>
        <taxon>Sphingomonadaceae</taxon>
        <taxon>Sphingomonas</taxon>
    </lineage>
</organism>
<accession>A0A4Q6XVN9</accession>
<dbReference type="Proteomes" id="UP000292085">
    <property type="component" value="Unassembled WGS sequence"/>
</dbReference>
<evidence type="ECO:0000313" key="2">
    <source>
        <dbReference type="Proteomes" id="UP000292085"/>
    </source>
</evidence>
<sequence>MSAAYVTDPPKARFEGDVLWLDLRSGKETMSFALTRNATLHLFQTVNREVPRMFDEPQAEIVPFEKQARKPRAKAVRS</sequence>
<comment type="caution">
    <text evidence="1">The sequence shown here is derived from an EMBL/GenBank/DDBJ whole genome shotgun (WGS) entry which is preliminary data.</text>
</comment>
<name>A0A4Q6XVN9_9SPHN</name>
<reference evidence="1 2" key="1">
    <citation type="submission" date="2019-02" db="EMBL/GenBank/DDBJ databases">
        <authorList>
            <person name="Li Y."/>
        </authorList>
    </citation>
    <scope>NUCLEOTIDE SEQUENCE [LARGE SCALE GENOMIC DNA]</scope>
    <source>
        <strain evidence="1 2">3-7</strain>
    </source>
</reference>
<dbReference type="RefSeq" id="WP_130158345.1">
    <property type="nucleotide sequence ID" value="NZ_SGIS01000019.1"/>
</dbReference>
<evidence type="ECO:0000313" key="1">
    <source>
        <dbReference type="EMBL" id="RZF64001.1"/>
    </source>
</evidence>
<proteinExistence type="predicted"/>
<gene>
    <name evidence="1" type="ORF">EWE75_13575</name>
</gene>
<protein>
    <submittedName>
        <fullName evidence="1">Uncharacterized protein</fullName>
    </submittedName>
</protein>